<dbReference type="InterPro" id="IPR013083">
    <property type="entry name" value="Znf_RING/FYVE/PHD"/>
</dbReference>
<evidence type="ECO:0000256" key="19">
    <source>
        <dbReference type="SAM" id="MobiDB-lite"/>
    </source>
</evidence>
<dbReference type="PANTHER" id="PTHR14134:SF2">
    <property type="entry name" value="E3 UBIQUITIN-PROTEIN LIGASE RAD18"/>
    <property type="match status" value="1"/>
</dbReference>
<feature type="domain" description="RING-type" evidence="20">
    <location>
        <begin position="35"/>
        <end position="73"/>
    </location>
</feature>
<evidence type="ECO:0000259" key="21">
    <source>
        <dbReference type="PROSITE" id="PS50800"/>
    </source>
</evidence>
<keyword evidence="11 18" id="KW-0833">Ubl conjugation pathway</keyword>
<evidence type="ECO:0000256" key="4">
    <source>
        <dbReference type="ARBA" id="ARBA00009506"/>
    </source>
</evidence>
<keyword evidence="10 16" id="KW-0863">Zinc-finger</keyword>
<dbReference type="Pfam" id="PF13923">
    <property type="entry name" value="zf-C3HC4_2"/>
    <property type="match status" value="1"/>
</dbReference>
<keyword evidence="13 18" id="KW-0238">DNA-binding</keyword>
<dbReference type="Gene3D" id="3.30.160.60">
    <property type="entry name" value="Classic Zinc Finger"/>
    <property type="match status" value="1"/>
</dbReference>
<dbReference type="PROSITE" id="PS00518">
    <property type="entry name" value="ZF_RING_1"/>
    <property type="match status" value="1"/>
</dbReference>
<evidence type="ECO:0000256" key="17">
    <source>
        <dbReference type="PROSITE-ProRule" id="PRU01256"/>
    </source>
</evidence>
<dbReference type="STRING" id="177199.A0A420YH81"/>
<keyword evidence="7 18" id="KW-0808">Transferase</keyword>
<keyword evidence="24" id="KW-1185">Reference proteome</keyword>
<dbReference type="UniPathway" id="UPA00143"/>
<comment type="pathway">
    <text evidence="3 18">Protein modification; protein ubiquitination.</text>
</comment>
<accession>A0A420YH81</accession>
<evidence type="ECO:0000256" key="5">
    <source>
        <dbReference type="ARBA" id="ARBA00012483"/>
    </source>
</evidence>
<dbReference type="InterPro" id="IPR006642">
    <property type="entry name" value="Rad18_UBZ4"/>
</dbReference>
<evidence type="ECO:0000256" key="1">
    <source>
        <dbReference type="ARBA" id="ARBA00000900"/>
    </source>
</evidence>
<dbReference type="GO" id="GO:0003697">
    <property type="term" value="F:single-stranded DNA binding"/>
    <property type="evidence" value="ECO:0007669"/>
    <property type="project" value="UniProtKB-UniRule"/>
</dbReference>
<keyword evidence="9 17" id="KW-0227">DNA damage</keyword>
<feature type="region of interest" description="Disordered" evidence="19">
    <location>
        <begin position="350"/>
        <end position="389"/>
    </location>
</feature>
<dbReference type="InterPro" id="IPR039577">
    <property type="entry name" value="Rad18"/>
</dbReference>
<dbReference type="SMART" id="SM00734">
    <property type="entry name" value="ZnF_Rad18"/>
    <property type="match status" value="1"/>
</dbReference>
<dbReference type="PROSITE" id="PS50089">
    <property type="entry name" value="ZF_RING_2"/>
    <property type="match status" value="1"/>
</dbReference>
<evidence type="ECO:0000256" key="18">
    <source>
        <dbReference type="RuleBase" id="RU368093"/>
    </source>
</evidence>
<evidence type="ECO:0000256" key="6">
    <source>
        <dbReference type="ARBA" id="ARBA00015551"/>
    </source>
</evidence>
<protein>
    <recommendedName>
        <fullName evidence="6 18">Postreplication repair E3 ubiquitin-protein ligase RAD18</fullName>
        <ecNumber evidence="5 18">2.3.2.27</ecNumber>
    </recommendedName>
    <alternativeName>
        <fullName evidence="18">RING-type E3 ubiquitin transferase RAD18</fullName>
    </alternativeName>
</protein>
<dbReference type="OrthoDB" id="9049620at2759"/>
<keyword evidence="14 17" id="KW-0234">DNA repair</keyword>
<name>A0A420YH81_9PEZI</name>
<dbReference type="GO" id="GO:0006513">
    <property type="term" value="P:protein monoubiquitination"/>
    <property type="evidence" value="ECO:0007669"/>
    <property type="project" value="InterPro"/>
</dbReference>
<organism evidence="23 24">
    <name type="scientific">Coniochaeta pulveracea</name>
    <dbReference type="NCBI Taxonomy" id="177199"/>
    <lineage>
        <taxon>Eukaryota</taxon>
        <taxon>Fungi</taxon>
        <taxon>Dikarya</taxon>
        <taxon>Ascomycota</taxon>
        <taxon>Pezizomycotina</taxon>
        <taxon>Sordariomycetes</taxon>
        <taxon>Sordariomycetidae</taxon>
        <taxon>Coniochaetales</taxon>
        <taxon>Coniochaetaceae</taxon>
        <taxon>Coniochaeta</taxon>
    </lineage>
</organism>
<dbReference type="SMART" id="SM00513">
    <property type="entry name" value="SAP"/>
    <property type="match status" value="1"/>
</dbReference>
<proteinExistence type="inferred from homology"/>
<evidence type="ECO:0000259" key="20">
    <source>
        <dbReference type="PROSITE" id="PS50089"/>
    </source>
</evidence>
<dbReference type="GO" id="GO:0006301">
    <property type="term" value="P:DNA damage tolerance"/>
    <property type="evidence" value="ECO:0007669"/>
    <property type="project" value="InterPro"/>
</dbReference>
<gene>
    <name evidence="23" type="primary">RAD18</name>
    <name evidence="23" type="ORF">DL546_008158</name>
</gene>
<evidence type="ECO:0000256" key="10">
    <source>
        <dbReference type="ARBA" id="ARBA00022771"/>
    </source>
</evidence>
<dbReference type="InterPro" id="IPR017907">
    <property type="entry name" value="Znf_RING_CS"/>
</dbReference>
<keyword evidence="12 18" id="KW-0862">Zinc</keyword>
<dbReference type="EMBL" id="QVQW01000010">
    <property type="protein sequence ID" value="RKU47205.1"/>
    <property type="molecule type" value="Genomic_DNA"/>
</dbReference>
<comment type="similarity">
    <text evidence="4 18">Belongs to the RAD18 family.</text>
</comment>
<evidence type="ECO:0000256" key="2">
    <source>
        <dbReference type="ARBA" id="ARBA00004123"/>
    </source>
</evidence>
<evidence type="ECO:0000256" key="11">
    <source>
        <dbReference type="ARBA" id="ARBA00022786"/>
    </source>
</evidence>
<evidence type="ECO:0000313" key="24">
    <source>
        <dbReference type="Proteomes" id="UP000275385"/>
    </source>
</evidence>
<evidence type="ECO:0000256" key="14">
    <source>
        <dbReference type="ARBA" id="ARBA00023204"/>
    </source>
</evidence>
<reference evidence="23 24" key="1">
    <citation type="submission" date="2018-08" db="EMBL/GenBank/DDBJ databases">
        <title>Draft genome of the lignicolous fungus Coniochaeta pulveracea.</title>
        <authorList>
            <person name="Borstlap C.J."/>
            <person name="De Witt R.N."/>
            <person name="Botha A."/>
            <person name="Volschenk H."/>
        </authorList>
    </citation>
    <scope>NUCLEOTIDE SEQUENCE [LARGE SCALE GENOMIC DNA]</scope>
    <source>
        <strain evidence="23 24">CAB683</strain>
    </source>
</reference>
<evidence type="ECO:0000256" key="12">
    <source>
        <dbReference type="ARBA" id="ARBA00022833"/>
    </source>
</evidence>
<comment type="catalytic activity">
    <reaction evidence="1 18">
        <text>S-ubiquitinyl-[E2 ubiquitin-conjugating enzyme]-L-cysteine + [acceptor protein]-L-lysine = [E2 ubiquitin-conjugating enzyme]-L-cysteine + N(6)-ubiquitinyl-[acceptor protein]-L-lysine.</text>
        <dbReference type="EC" id="2.3.2.27"/>
    </reaction>
</comment>
<dbReference type="GO" id="GO:0008270">
    <property type="term" value="F:zinc ion binding"/>
    <property type="evidence" value="ECO:0007669"/>
    <property type="project" value="UniProtKB-KW"/>
</dbReference>
<feature type="domain" description="SAP" evidence="21">
    <location>
        <begin position="245"/>
        <end position="279"/>
    </location>
</feature>
<dbReference type="InterPro" id="IPR001841">
    <property type="entry name" value="Znf_RING"/>
</dbReference>
<dbReference type="EC" id="2.3.2.27" evidence="5 18"/>
<feature type="compositionally biased region" description="Polar residues" evidence="19">
    <location>
        <begin position="377"/>
        <end position="389"/>
    </location>
</feature>
<evidence type="ECO:0000259" key="22">
    <source>
        <dbReference type="PROSITE" id="PS51908"/>
    </source>
</evidence>
<dbReference type="SUPFAM" id="SSF57850">
    <property type="entry name" value="RING/U-box"/>
    <property type="match status" value="1"/>
</dbReference>
<keyword evidence="15 18" id="KW-0539">Nucleus</keyword>
<dbReference type="Gene3D" id="3.30.40.10">
    <property type="entry name" value="Zinc/RING finger domain, C3HC4 (zinc finger)"/>
    <property type="match status" value="1"/>
</dbReference>
<dbReference type="Proteomes" id="UP000275385">
    <property type="component" value="Unassembled WGS sequence"/>
</dbReference>
<dbReference type="AlphaFoldDB" id="A0A420YH81"/>
<dbReference type="GO" id="GO:0005634">
    <property type="term" value="C:nucleus"/>
    <property type="evidence" value="ECO:0007669"/>
    <property type="project" value="UniProtKB-SubCell"/>
</dbReference>
<evidence type="ECO:0000256" key="8">
    <source>
        <dbReference type="ARBA" id="ARBA00022723"/>
    </source>
</evidence>
<dbReference type="GO" id="GO:0061630">
    <property type="term" value="F:ubiquitin protein ligase activity"/>
    <property type="evidence" value="ECO:0007669"/>
    <property type="project" value="UniProtKB-UniRule"/>
</dbReference>
<dbReference type="PANTHER" id="PTHR14134">
    <property type="entry name" value="E3 UBIQUITIN-PROTEIN LIGASE RAD18"/>
    <property type="match status" value="1"/>
</dbReference>
<dbReference type="SMART" id="SM00184">
    <property type="entry name" value="RING"/>
    <property type="match status" value="1"/>
</dbReference>
<dbReference type="InterPro" id="IPR003034">
    <property type="entry name" value="SAP_dom"/>
</dbReference>
<dbReference type="GO" id="GO:0097505">
    <property type="term" value="C:Rad6-Rad18 complex"/>
    <property type="evidence" value="ECO:0007669"/>
    <property type="project" value="TreeGrafter"/>
</dbReference>
<dbReference type="PROSITE" id="PS51908">
    <property type="entry name" value="ZF_UBZ4"/>
    <property type="match status" value="1"/>
</dbReference>
<evidence type="ECO:0000256" key="16">
    <source>
        <dbReference type="PROSITE-ProRule" id="PRU00175"/>
    </source>
</evidence>
<feature type="region of interest" description="Disordered" evidence="19">
    <location>
        <begin position="202"/>
        <end position="236"/>
    </location>
</feature>
<evidence type="ECO:0000313" key="23">
    <source>
        <dbReference type="EMBL" id="RKU47205.1"/>
    </source>
</evidence>
<keyword evidence="8 18" id="KW-0479">Metal-binding</keyword>
<feature type="domain" description="UBZ4-type" evidence="22">
    <location>
        <begin position="177"/>
        <end position="205"/>
    </location>
</feature>
<evidence type="ECO:0000256" key="9">
    <source>
        <dbReference type="ARBA" id="ARBA00022763"/>
    </source>
</evidence>
<evidence type="ECO:0000256" key="15">
    <source>
        <dbReference type="ARBA" id="ARBA00023242"/>
    </source>
</evidence>
<comment type="caution">
    <text evidence="23">The sequence shown here is derived from an EMBL/GenBank/DDBJ whole genome shotgun (WGS) entry which is preliminary data.</text>
</comment>
<dbReference type="FunFam" id="3.30.40.10:FF:000172">
    <property type="entry name" value="E3 ubiquitin-protein ligase RAD18"/>
    <property type="match status" value="1"/>
</dbReference>
<evidence type="ECO:0000256" key="13">
    <source>
        <dbReference type="ARBA" id="ARBA00023125"/>
    </source>
</evidence>
<comment type="function">
    <text evidence="18">E3 RING-finger protein, member of the UBC2/RAD6 epistasis group. Associates to the E2 ubiquitin conjugating enzyme UBC2/RAD6 to form the UBC2-RAD18 ubiquitin ligase complex involved in postreplicative repair (PRR) of damaged DNA.</text>
</comment>
<feature type="compositionally biased region" description="Polar residues" evidence="19">
    <location>
        <begin position="207"/>
        <end position="230"/>
    </location>
</feature>
<evidence type="ECO:0000256" key="3">
    <source>
        <dbReference type="ARBA" id="ARBA00004906"/>
    </source>
</evidence>
<comment type="subunit">
    <text evidence="18">Interacts with E2 UBC2, forming a complex with ubiquitin ligase activity.</text>
</comment>
<comment type="subcellular location">
    <subcellularLocation>
        <location evidence="2 18">Nucleus</location>
    </subcellularLocation>
</comment>
<dbReference type="NCBIfam" id="TIGR00599">
    <property type="entry name" value="rad18"/>
    <property type="match status" value="1"/>
</dbReference>
<evidence type="ECO:0000256" key="7">
    <source>
        <dbReference type="ARBA" id="ARBA00022679"/>
    </source>
</evidence>
<dbReference type="PROSITE" id="PS50800">
    <property type="entry name" value="SAP"/>
    <property type="match status" value="1"/>
</dbReference>
<dbReference type="GO" id="GO:0006281">
    <property type="term" value="P:DNA repair"/>
    <property type="evidence" value="ECO:0007669"/>
    <property type="project" value="UniProtKB-KW"/>
</dbReference>
<feature type="region of interest" description="Disordered" evidence="19">
    <location>
        <begin position="113"/>
        <end position="168"/>
    </location>
</feature>
<feature type="region of interest" description="Disordered" evidence="19">
    <location>
        <begin position="434"/>
        <end position="454"/>
    </location>
</feature>
<dbReference type="InterPro" id="IPR004580">
    <property type="entry name" value="Rad18_fungi"/>
</dbReference>
<sequence>MGPHEAADAYDVPDSTDWMGTPLAGLMPVEAAFRCHVCKDFYNSPMITSCNHTFCSLCIRRCLQADGKCPLCRKNDQETKLRGNWALREAVDAFVASRAPILEYARKPAISATASPKRKARELSDEDVEEPTSKRTRMSTRSSARRGAEATSAMAQQEADGPDHEEPADVYTPDDGLVACPICQSRMKEADINKHLDTSCAWKPSLPKTQPSTPKKATSQANLLTTQAKPSEQAKAPERLPALAYSMLKDQALRKKLMELGINSYGSRAHLERRHREWVTLWNANCDSSQPKTRNELLQDLDNWERTVGTGTRSLVYGHQAPQVKDKNFDGSAWASKHDDSFKDLIANARKSKQKAEDKAKESASPAPYPPQLVKAESSSDQQTSSTMVSMAERNAGGGFETEKAVLAERWQQPAPNLLPRSYGEFPYSTVADNDFVRNGRPGHEPEPTTEESAARIGSVTSIYRNQQYTRTKAAITTRGRK</sequence>
<feature type="compositionally biased region" description="Basic and acidic residues" evidence="19">
    <location>
        <begin position="435"/>
        <end position="447"/>
    </location>
</feature>